<proteinExistence type="predicted"/>
<organism evidence="1">
    <name type="scientific">marine sediment metagenome</name>
    <dbReference type="NCBI Taxonomy" id="412755"/>
    <lineage>
        <taxon>unclassified sequences</taxon>
        <taxon>metagenomes</taxon>
        <taxon>ecological metagenomes</taxon>
    </lineage>
</organism>
<dbReference type="EMBL" id="BARS01015761">
    <property type="protein sequence ID" value="GAF94076.1"/>
    <property type="molecule type" value="Genomic_DNA"/>
</dbReference>
<gene>
    <name evidence="1" type="ORF">S01H1_26033</name>
</gene>
<reference evidence="1" key="1">
    <citation type="journal article" date="2014" name="Front. Microbiol.">
        <title>High frequency of phylogenetically diverse reductive dehalogenase-homologous genes in deep subseafloor sedimentary metagenomes.</title>
        <authorList>
            <person name="Kawai M."/>
            <person name="Futagami T."/>
            <person name="Toyoda A."/>
            <person name="Takaki Y."/>
            <person name="Nishi S."/>
            <person name="Hori S."/>
            <person name="Arai W."/>
            <person name="Tsubouchi T."/>
            <person name="Morono Y."/>
            <person name="Uchiyama I."/>
            <person name="Ito T."/>
            <person name="Fujiyama A."/>
            <person name="Inagaki F."/>
            <person name="Takami H."/>
        </authorList>
    </citation>
    <scope>NUCLEOTIDE SEQUENCE</scope>
    <source>
        <strain evidence="1">Expedition CK06-06</strain>
    </source>
</reference>
<name>X0U410_9ZZZZ</name>
<accession>X0U410</accession>
<dbReference type="AlphaFoldDB" id="X0U410"/>
<comment type="caution">
    <text evidence="1">The sequence shown here is derived from an EMBL/GenBank/DDBJ whole genome shotgun (WGS) entry which is preliminary data.</text>
</comment>
<feature type="non-terminal residue" evidence="1">
    <location>
        <position position="44"/>
    </location>
</feature>
<evidence type="ECO:0000313" key="1">
    <source>
        <dbReference type="EMBL" id="GAF94076.1"/>
    </source>
</evidence>
<protein>
    <submittedName>
        <fullName evidence="1">Uncharacterized protein</fullName>
    </submittedName>
</protein>
<sequence>MRERGLECTRYSLGLTLELENGLQLEVNLETSLYNCYGLVGNVG</sequence>